<feature type="compositionally biased region" description="Basic and acidic residues" evidence="1">
    <location>
        <begin position="1"/>
        <end position="16"/>
    </location>
</feature>
<feature type="region of interest" description="Disordered" evidence="1">
    <location>
        <begin position="1"/>
        <end position="33"/>
    </location>
</feature>
<dbReference type="GO" id="GO:0005634">
    <property type="term" value="C:nucleus"/>
    <property type="evidence" value="ECO:0007669"/>
    <property type="project" value="TreeGrafter"/>
</dbReference>
<accession>A0A1I7ZLL2</accession>
<protein>
    <submittedName>
        <fullName evidence="3">E2F-associated phosphoprotein</fullName>
    </submittedName>
</protein>
<organism evidence="2 3">
    <name type="scientific">Steinernema glaseri</name>
    <dbReference type="NCBI Taxonomy" id="37863"/>
    <lineage>
        <taxon>Eukaryota</taxon>
        <taxon>Metazoa</taxon>
        <taxon>Ecdysozoa</taxon>
        <taxon>Nematoda</taxon>
        <taxon>Chromadorea</taxon>
        <taxon>Rhabditida</taxon>
        <taxon>Tylenchina</taxon>
        <taxon>Panagrolaimomorpha</taxon>
        <taxon>Strongyloidoidea</taxon>
        <taxon>Steinernematidae</taxon>
        <taxon>Steinernema</taxon>
    </lineage>
</organism>
<dbReference type="PANTHER" id="PTHR15967">
    <property type="entry name" value="E2F-ASSOCIATED PHOSPHOPROTEIN"/>
    <property type="match status" value="1"/>
</dbReference>
<dbReference type="WBParaSite" id="L893_g27407.t1">
    <property type="protein sequence ID" value="L893_g27407.t1"/>
    <property type="gene ID" value="L893_g27407"/>
</dbReference>
<dbReference type="Proteomes" id="UP000095287">
    <property type="component" value="Unplaced"/>
</dbReference>
<sequence length="210" mass="24722">MADPAEKDESERRMEQEASGEIDFYDEDEDEDNERWIRQKQLNERYVVQRELPPTKKSKKRVEFDDMAEVDRQKAEGDFADEDFSTDALLSCPSCMIVLTRDCQRHAVYKDQYRAMFVENCQVDMEERLFVPQKQSKLVKRKKDKAMTCKSILHLDASEEEPIELTAEELDKCDPSDIFFPVRCAQCKVQVGMYDHDEIYHFFNVLAGYS</sequence>
<dbReference type="Pfam" id="PF10238">
    <property type="entry name" value="Eapp_C"/>
    <property type="match status" value="1"/>
</dbReference>
<evidence type="ECO:0000313" key="2">
    <source>
        <dbReference type="Proteomes" id="UP000095287"/>
    </source>
</evidence>
<keyword evidence="2" id="KW-1185">Reference proteome</keyword>
<dbReference type="InterPro" id="IPR019370">
    <property type="entry name" value="E2F-assoc_phosphoprotein"/>
</dbReference>
<reference evidence="3" key="1">
    <citation type="submission" date="2016-11" db="UniProtKB">
        <authorList>
            <consortium name="WormBaseParasite"/>
        </authorList>
    </citation>
    <scope>IDENTIFICATION</scope>
</reference>
<dbReference type="PANTHER" id="PTHR15967:SF0">
    <property type="entry name" value="E2F-ASSOCIATED PHOSPHOPROTEIN"/>
    <property type="match status" value="1"/>
</dbReference>
<evidence type="ECO:0000313" key="3">
    <source>
        <dbReference type="WBParaSite" id="L893_g27407.t1"/>
    </source>
</evidence>
<dbReference type="AlphaFoldDB" id="A0A1I7ZLL2"/>
<proteinExistence type="predicted"/>
<evidence type="ECO:0000256" key="1">
    <source>
        <dbReference type="SAM" id="MobiDB-lite"/>
    </source>
</evidence>
<name>A0A1I7ZLL2_9BILA</name>
<feature type="compositionally biased region" description="Acidic residues" evidence="1">
    <location>
        <begin position="18"/>
        <end position="33"/>
    </location>
</feature>